<gene>
    <name evidence="18" type="ORF">ACFQ00_18070</name>
</gene>
<evidence type="ECO:0000256" key="14">
    <source>
        <dbReference type="RuleBase" id="RU003357"/>
    </source>
</evidence>
<dbReference type="SUPFAM" id="SSF56935">
    <property type="entry name" value="Porins"/>
    <property type="match status" value="1"/>
</dbReference>
<dbReference type="CDD" id="cd01347">
    <property type="entry name" value="ligand_gated_channel"/>
    <property type="match status" value="1"/>
</dbReference>
<feature type="signal peptide" evidence="15">
    <location>
        <begin position="1"/>
        <end position="26"/>
    </location>
</feature>
<proteinExistence type="inferred from homology"/>
<evidence type="ECO:0000256" key="15">
    <source>
        <dbReference type="SAM" id="SignalP"/>
    </source>
</evidence>
<evidence type="ECO:0000256" key="2">
    <source>
        <dbReference type="ARBA" id="ARBA00022448"/>
    </source>
</evidence>
<keyword evidence="2 12" id="KW-0813">Transport</keyword>
<feature type="chain" id="PRO_5045811249" evidence="15">
    <location>
        <begin position="27"/>
        <end position="728"/>
    </location>
</feature>
<name>A0ABW3C9S5_SPHXN</name>
<evidence type="ECO:0000256" key="4">
    <source>
        <dbReference type="ARBA" id="ARBA00022496"/>
    </source>
</evidence>
<comment type="caution">
    <text evidence="18">The sequence shown here is derived from an EMBL/GenBank/DDBJ whole genome shotgun (WGS) entry which is preliminary data.</text>
</comment>
<dbReference type="InterPro" id="IPR036942">
    <property type="entry name" value="Beta-barrel_TonB_sf"/>
</dbReference>
<evidence type="ECO:0000256" key="8">
    <source>
        <dbReference type="ARBA" id="ARBA00023065"/>
    </source>
</evidence>
<accession>A0ABW3C9S5</accession>
<keyword evidence="18" id="KW-0675">Receptor</keyword>
<feature type="domain" description="TonB-dependent receptor plug" evidence="17">
    <location>
        <begin position="45"/>
        <end position="153"/>
    </location>
</feature>
<evidence type="ECO:0000256" key="1">
    <source>
        <dbReference type="ARBA" id="ARBA00004571"/>
    </source>
</evidence>
<feature type="domain" description="TonB-dependent receptor-like beta-barrel" evidence="16">
    <location>
        <begin position="246"/>
        <end position="691"/>
    </location>
</feature>
<evidence type="ECO:0000256" key="11">
    <source>
        <dbReference type="ARBA" id="ARBA00023237"/>
    </source>
</evidence>
<evidence type="ECO:0000313" key="19">
    <source>
        <dbReference type="Proteomes" id="UP001597124"/>
    </source>
</evidence>
<comment type="similarity">
    <text evidence="12 14">Belongs to the TonB-dependent receptor family.</text>
</comment>
<keyword evidence="11 12" id="KW-0998">Cell outer membrane</keyword>
<dbReference type="Pfam" id="PF07715">
    <property type="entry name" value="Plug"/>
    <property type="match status" value="1"/>
</dbReference>
<dbReference type="Proteomes" id="UP001597124">
    <property type="component" value="Unassembled WGS sequence"/>
</dbReference>
<keyword evidence="4" id="KW-0410">Iron transport</keyword>
<keyword evidence="6 15" id="KW-0732">Signal</keyword>
<dbReference type="EMBL" id="JBHTIK010000015">
    <property type="protein sequence ID" value="MFD0850247.1"/>
    <property type="molecule type" value="Genomic_DNA"/>
</dbReference>
<evidence type="ECO:0000259" key="16">
    <source>
        <dbReference type="Pfam" id="PF00593"/>
    </source>
</evidence>
<keyword evidence="9 14" id="KW-0798">TonB box</keyword>
<dbReference type="InterPro" id="IPR012910">
    <property type="entry name" value="Plug_dom"/>
</dbReference>
<keyword evidence="5 12" id="KW-0812">Transmembrane</keyword>
<dbReference type="PROSITE" id="PS01156">
    <property type="entry name" value="TONB_DEPENDENT_REC_2"/>
    <property type="match status" value="1"/>
</dbReference>
<evidence type="ECO:0000256" key="9">
    <source>
        <dbReference type="ARBA" id="ARBA00023077"/>
    </source>
</evidence>
<protein>
    <submittedName>
        <fullName evidence="18">TonB-dependent receptor</fullName>
    </submittedName>
</protein>
<keyword evidence="10 12" id="KW-0472">Membrane</keyword>
<dbReference type="InterPro" id="IPR039426">
    <property type="entry name" value="TonB-dep_rcpt-like"/>
</dbReference>
<keyword evidence="19" id="KW-1185">Reference proteome</keyword>
<dbReference type="RefSeq" id="WP_381494202.1">
    <property type="nucleotide sequence ID" value="NZ_JBHTIK010000015.1"/>
</dbReference>
<dbReference type="Gene3D" id="2.40.170.20">
    <property type="entry name" value="TonB-dependent receptor, beta-barrel domain"/>
    <property type="match status" value="1"/>
</dbReference>
<evidence type="ECO:0000256" key="3">
    <source>
        <dbReference type="ARBA" id="ARBA00022452"/>
    </source>
</evidence>
<feature type="short sequence motif" description="TonB C-terminal box" evidence="13">
    <location>
        <begin position="711"/>
        <end position="728"/>
    </location>
</feature>
<keyword evidence="7" id="KW-0408">Iron</keyword>
<evidence type="ECO:0000256" key="12">
    <source>
        <dbReference type="PROSITE-ProRule" id="PRU01360"/>
    </source>
</evidence>
<evidence type="ECO:0000256" key="13">
    <source>
        <dbReference type="PROSITE-ProRule" id="PRU10144"/>
    </source>
</evidence>
<keyword evidence="8" id="KW-0406">Ion transport</keyword>
<evidence type="ECO:0000256" key="5">
    <source>
        <dbReference type="ARBA" id="ARBA00022692"/>
    </source>
</evidence>
<dbReference type="PANTHER" id="PTHR32552:SF81">
    <property type="entry name" value="TONB-DEPENDENT OUTER MEMBRANE RECEPTOR"/>
    <property type="match status" value="1"/>
</dbReference>
<comment type="subcellular location">
    <subcellularLocation>
        <location evidence="1 12">Cell outer membrane</location>
        <topology evidence="1 12">Multi-pass membrane protein</topology>
    </subcellularLocation>
</comment>
<dbReference type="InterPro" id="IPR000531">
    <property type="entry name" value="Beta-barrel_TonB"/>
</dbReference>
<dbReference type="InterPro" id="IPR010917">
    <property type="entry name" value="TonB_rcpt_CS"/>
</dbReference>
<evidence type="ECO:0000256" key="7">
    <source>
        <dbReference type="ARBA" id="ARBA00023004"/>
    </source>
</evidence>
<dbReference type="Pfam" id="PF00593">
    <property type="entry name" value="TonB_dep_Rec_b-barrel"/>
    <property type="match status" value="1"/>
</dbReference>
<reference evidence="19" key="1">
    <citation type="journal article" date="2019" name="Int. J. Syst. Evol. Microbiol.">
        <title>The Global Catalogue of Microorganisms (GCM) 10K type strain sequencing project: providing services to taxonomists for standard genome sequencing and annotation.</title>
        <authorList>
            <consortium name="The Broad Institute Genomics Platform"/>
            <consortium name="The Broad Institute Genome Sequencing Center for Infectious Disease"/>
            <person name="Wu L."/>
            <person name="Ma J."/>
        </authorList>
    </citation>
    <scope>NUCLEOTIDE SEQUENCE [LARGE SCALE GENOMIC DNA]</scope>
    <source>
        <strain evidence="19">CCUG 52537</strain>
    </source>
</reference>
<organism evidence="18 19">
    <name type="scientific">Sphingosinicella xenopeptidilytica</name>
    <dbReference type="NCBI Taxonomy" id="364098"/>
    <lineage>
        <taxon>Bacteria</taxon>
        <taxon>Pseudomonadati</taxon>
        <taxon>Pseudomonadota</taxon>
        <taxon>Alphaproteobacteria</taxon>
        <taxon>Sphingomonadales</taxon>
        <taxon>Sphingosinicellaceae</taxon>
        <taxon>Sphingosinicella</taxon>
    </lineage>
</organism>
<evidence type="ECO:0000259" key="17">
    <source>
        <dbReference type="Pfam" id="PF07715"/>
    </source>
</evidence>
<keyword evidence="3 12" id="KW-1134">Transmembrane beta strand</keyword>
<evidence type="ECO:0000313" key="18">
    <source>
        <dbReference type="EMBL" id="MFD0850247.1"/>
    </source>
</evidence>
<evidence type="ECO:0000256" key="6">
    <source>
        <dbReference type="ARBA" id="ARBA00022729"/>
    </source>
</evidence>
<dbReference type="PROSITE" id="PS52016">
    <property type="entry name" value="TONB_DEPENDENT_REC_3"/>
    <property type="match status" value="1"/>
</dbReference>
<evidence type="ECO:0000256" key="10">
    <source>
        <dbReference type="ARBA" id="ARBA00023136"/>
    </source>
</evidence>
<dbReference type="PANTHER" id="PTHR32552">
    <property type="entry name" value="FERRICHROME IRON RECEPTOR-RELATED"/>
    <property type="match status" value="1"/>
</dbReference>
<sequence length="728" mass="79459">MINAQGKTRIALGAVMLLSGTTLARAQDYQAEDIVITAAKRSESLQTVPISVSAIGGDALAERKITRADDLVSVVPNLQLSSIVGSNTPIFSLRGVSMFDYSLNQSSPVATYYDEVYKGNFAFLGVAMYDLERVEVLRGPQGTLYGKNTSGGAVNLISRAPKLGETEGNLNFGYGNYNRFDASGAINLPMSDVLAARVAFTVSRADGWFKNQTPGQPDMNGVREYGIRGSLLFAPSDSARFVLRASTSLQNPTNYGIYAQPADLHRAGLSKREIESNIGDIRRHARTWSVSLNGTVDVADGLALTSVTSWDKGNLRFKEDTDGTAERFVEITYTDRATQFAQDLRLTSEFAGPFNFILGGYYNREKVFNSNSPEYLLGFDFDGEPGLDEGDCLAGFILGCGFTNSFDQLKKSYAIYTDMSFEISDVVKLRGGLRYTHDKGRQDYHGSYAYAANGGFVTDVVPALSQAYSKNNLSGKIGVDFQIGDQLLYANYSRGYRANSFNAQAFFDPSELTVAKPEKINAYEIGAKTRFADRRATLNVAAFYYDYRNQQYVNVDPLIGTQVLVNLPKSRILGGEAEFTMAVSEALTLNSALGIIDAKVRKGIVGGVDVGGNRLPNAPKLTLSGGFDATLHEGDIGRIGLRGDVSYVSGQYFEVMNVSRLRQGGYALLSGSLNWTSADERWTAALWAKNLTNEFYFTSRVDLLAGFGYDYNHVSTPRTYGATVGVRF</sequence>